<reference evidence="1" key="2">
    <citation type="journal article" date="2015" name="Fish Shellfish Immunol.">
        <title>Early steps in the European eel (Anguilla anguilla)-Vibrio vulnificus interaction in the gills: Role of the RtxA13 toxin.</title>
        <authorList>
            <person name="Callol A."/>
            <person name="Pajuelo D."/>
            <person name="Ebbesson L."/>
            <person name="Teles M."/>
            <person name="MacKenzie S."/>
            <person name="Amaro C."/>
        </authorList>
    </citation>
    <scope>NUCLEOTIDE SEQUENCE</scope>
</reference>
<proteinExistence type="predicted"/>
<name>A0A0E9PKR0_ANGAN</name>
<accession>A0A0E9PKR0</accession>
<sequence length="92" mass="10374">MTQFFVLLSSTEECCCFVPRVTCDSSAAAVSSVRNTPLQQLSWRGGAQLSASEESVTSIRRVCFLRTFQWRHSARLSNQSYTRSWQQMEGTG</sequence>
<evidence type="ECO:0000313" key="1">
    <source>
        <dbReference type="EMBL" id="JAH04862.1"/>
    </source>
</evidence>
<dbReference type="EMBL" id="GBXM01103715">
    <property type="protein sequence ID" value="JAH04862.1"/>
    <property type="molecule type" value="Transcribed_RNA"/>
</dbReference>
<organism evidence="1">
    <name type="scientific">Anguilla anguilla</name>
    <name type="common">European freshwater eel</name>
    <name type="synonym">Muraena anguilla</name>
    <dbReference type="NCBI Taxonomy" id="7936"/>
    <lineage>
        <taxon>Eukaryota</taxon>
        <taxon>Metazoa</taxon>
        <taxon>Chordata</taxon>
        <taxon>Craniata</taxon>
        <taxon>Vertebrata</taxon>
        <taxon>Euteleostomi</taxon>
        <taxon>Actinopterygii</taxon>
        <taxon>Neopterygii</taxon>
        <taxon>Teleostei</taxon>
        <taxon>Anguilliformes</taxon>
        <taxon>Anguillidae</taxon>
        <taxon>Anguilla</taxon>
    </lineage>
</organism>
<dbReference type="AlphaFoldDB" id="A0A0E9PKR0"/>
<protein>
    <submittedName>
        <fullName evidence="1">Uncharacterized protein</fullName>
    </submittedName>
</protein>
<reference evidence="1" key="1">
    <citation type="submission" date="2014-11" db="EMBL/GenBank/DDBJ databases">
        <authorList>
            <person name="Amaro Gonzalez C."/>
        </authorList>
    </citation>
    <scope>NUCLEOTIDE SEQUENCE</scope>
</reference>